<name>A0A0F7L6Z2_9VIRU</name>
<evidence type="ECO:0000256" key="1">
    <source>
        <dbReference type="SAM" id="MobiDB-lite"/>
    </source>
</evidence>
<feature type="region of interest" description="Disordered" evidence="1">
    <location>
        <begin position="1"/>
        <end position="56"/>
    </location>
</feature>
<reference evidence="2" key="1">
    <citation type="journal article" date="2015" name="Front. Microbiol.">
        <title>Combining genomic sequencing methods to explore viral diversity and reveal potential virus-host interactions.</title>
        <authorList>
            <person name="Chow C.E."/>
            <person name="Winget D.M."/>
            <person name="White R.A.III."/>
            <person name="Hallam S.J."/>
            <person name="Suttle C.A."/>
        </authorList>
    </citation>
    <scope>NUCLEOTIDE SEQUENCE</scope>
    <source>
        <strain evidence="2">Anoxic2_5</strain>
    </source>
</reference>
<protein>
    <submittedName>
        <fullName evidence="2">Uncharacterized protein</fullName>
    </submittedName>
</protein>
<reference evidence="2" key="2">
    <citation type="submission" date="2015-03" db="EMBL/GenBank/DDBJ databases">
        <authorList>
            <person name="Chow C.-E.T."/>
            <person name="Winget D.M."/>
            <person name="White R.A.III."/>
            <person name="Hallam S.J."/>
            <person name="Suttle C.A."/>
        </authorList>
    </citation>
    <scope>NUCLEOTIDE SEQUENCE</scope>
    <source>
        <strain evidence="2">Anoxic2_5</strain>
    </source>
</reference>
<feature type="compositionally biased region" description="Polar residues" evidence="1">
    <location>
        <begin position="23"/>
        <end position="37"/>
    </location>
</feature>
<proteinExistence type="predicted"/>
<sequence length="56" mass="5784">MPHPHASTGPKSSPHHLRLDGYQRTTEPVSQGQTPGVTPSGCAVGSNSDAGQMFLA</sequence>
<accession>A0A0F7L6Z2</accession>
<organism evidence="2">
    <name type="scientific">uncultured marine virus</name>
    <dbReference type="NCBI Taxonomy" id="186617"/>
    <lineage>
        <taxon>Viruses</taxon>
        <taxon>environmental samples</taxon>
    </lineage>
</organism>
<dbReference type="EMBL" id="KR029589">
    <property type="protein sequence ID" value="AKH47222.1"/>
    <property type="molecule type" value="Genomic_DNA"/>
</dbReference>
<evidence type="ECO:0000313" key="2">
    <source>
        <dbReference type="EMBL" id="AKH47222.1"/>
    </source>
</evidence>